<organism evidence="3 4">
    <name type="scientific">Dimorphilus gyrociliatus</name>
    <dbReference type="NCBI Taxonomy" id="2664684"/>
    <lineage>
        <taxon>Eukaryota</taxon>
        <taxon>Metazoa</taxon>
        <taxon>Spiralia</taxon>
        <taxon>Lophotrochozoa</taxon>
        <taxon>Annelida</taxon>
        <taxon>Polychaeta</taxon>
        <taxon>Polychaeta incertae sedis</taxon>
        <taxon>Dinophilidae</taxon>
        <taxon>Dimorphilus</taxon>
    </lineage>
</organism>
<keyword evidence="2" id="KW-0812">Transmembrane</keyword>
<gene>
    <name evidence="3" type="ORF">DGYR_LOCUS6961</name>
</gene>
<protein>
    <submittedName>
        <fullName evidence="3">DgyrCDS7294</fullName>
    </submittedName>
</protein>
<keyword evidence="2" id="KW-0472">Membrane</keyword>
<dbReference type="OrthoDB" id="10070859at2759"/>
<feature type="compositionally biased region" description="Polar residues" evidence="1">
    <location>
        <begin position="50"/>
        <end position="67"/>
    </location>
</feature>
<feature type="transmembrane region" description="Helical" evidence="2">
    <location>
        <begin position="199"/>
        <end position="220"/>
    </location>
</feature>
<reference evidence="3 4" key="1">
    <citation type="submission" date="2020-08" db="EMBL/GenBank/DDBJ databases">
        <authorList>
            <person name="Hejnol A."/>
        </authorList>
    </citation>
    <scope>NUCLEOTIDE SEQUENCE [LARGE SCALE GENOMIC DNA]</scope>
</reference>
<feature type="transmembrane region" description="Helical" evidence="2">
    <location>
        <begin position="232"/>
        <end position="254"/>
    </location>
</feature>
<evidence type="ECO:0000256" key="1">
    <source>
        <dbReference type="SAM" id="MobiDB-lite"/>
    </source>
</evidence>
<feature type="region of interest" description="Disordered" evidence="1">
    <location>
        <begin position="39"/>
        <end position="86"/>
    </location>
</feature>
<dbReference type="Proteomes" id="UP000549394">
    <property type="component" value="Unassembled WGS sequence"/>
</dbReference>
<feature type="compositionally biased region" description="Polar residues" evidence="1">
    <location>
        <begin position="1"/>
        <end position="16"/>
    </location>
</feature>
<dbReference type="EMBL" id="CAJFCJ010000009">
    <property type="protein sequence ID" value="CAD5118611.1"/>
    <property type="molecule type" value="Genomic_DNA"/>
</dbReference>
<dbReference type="AlphaFoldDB" id="A0A7I8VSW3"/>
<keyword evidence="4" id="KW-1185">Reference proteome</keyword>
<sequence length="395" mass="43561">MTTRCTTNDHSASTQRPVRRDQVLANQPPITRARYLNIMESSRPGRRTTARSASENQSRVRIASNSTSRRERNGESTNRVTARQQSDNPVILDVQIAQSSLERHQHILRDAILQNTLSVSVTPSPASNSVVPNLANTSVNINQTTVTEPTDTLPDIISSNSMRRPSISIVHSSRTDDNQNLERDCSECCFSCVTLATSLRWVLIGLAMFGVCCVAAGIVLGSLHVTLKEQSFLTLSLMFIGLGILLVIIVGFGWRCSTNREEPCHALFGLGDYATPGGRRRRMTSRPERNRGGGSLPSRRPHLAPPTYEQSQLDHIVTQIRLGQTDQSLPSTAPPSYRSRVSTRPQIVTNRSNPPSYRSRQSTIERPSIFTTTTDEALRQLDVVIASHGVPDTAL</sequence>
<proteinExistence type="predicted"/>
<feature type="region of interest" description="Disordered" evidence="1">
    <location>
        <begin position="323"/>
        <end position="362"/>
    </location>
</feature>
<name>A0A7I8VSW3_9ANNE</name>
<comment type="caution">
    <text evidence="3">The sequence shown here is derived from an EMBL/GenBank/DDBJ whole genome shotgun (WGS) entry which is preliminary data.</text>
</comment>
<evidence type="ECO:0000313" key="4">
    <source>
        <dbReference type="Proteomes" id="UP000549394"/>
    </source>
</evidence>
<evidence type="ECO:0000256" key="2">
    <source>
        <dbReference type="SAM" id="Phobius"/>
    </source>
</evidence>
<feature type="region of interest" description="Disordered" evidence="1">
    <location>
        <begin position="1"/>
        <end position="20"/>
    </location>
</feature>
<feature type="compositionally biased region" description="Polar residues" evidence="1">
    <location>
        <begin position="75"/>
        <end position="86"/>
    </location>
</feature>
<feature type="compositionally biased region" description="Polar residues" evidence="1">
    <location>
        <begin position="339"/>
        <end position="362"/>
    </location>
</feature>
<accession>A0A7I8VSW3</accession>
<evidence type="ECO:0000313" key="3">
    <source>
        <dbReference type="EMBL" id="CAD5118611.1"/>
    </source>
</evidence>
<keyword evidence="2" id="KW-1133">Transmembrane helix</keyword>
<feature type="region of interest" description="Disordered" evidence="1">
    <location>
        <begin position="278"/>
        <end position="308"/>
    </location>
</feature>